<dbReference type="Gene3D" id="4.10.220.110">
    <property type="match status" value="1"/>
</dbReference>
<organism evidence="1 2">
    <name type="scientific">Desulfuromonas versatilis</name>
    <dbReference type="NCBI Taxonomy" id="2802975"/>
    <lineage>
        <taxon>Bacteria</taxon>
        <taxon>Pseudomonadati</taxon>
        <taxon>Thermodesulfobacteriota</taxon>
        <taxon>Desulfuromonadia</taxon>
        <taxon>Desulfuromonadales</taxon>
        <taxon>Desulfuromonadaceae</taxon>
        <taxon>Desulfuromonas</taxon>
    </lineage>
</organism>
<keyword evidence="2" id="KW-1185">Reference proteome</keyword>
<dbReference type="Gene3D" id="3.55.50.10">
    <property type="entry name" value="Baseplate protein-like domains"/>
    <property type="match status" value="1"/>
</dbReference>
<dbReference type="Gene3D" id="2.30.110.50">
    <property type="match status" value="1"/>
</dbReference>
<dbReference type="InterPro" id="IPR017847">
    <property type="entry name" value="T6SS_RhsGE_Vgr_subset"/>
</dbReference>
<name>A0ABN6DV31_9BACT</name>
<gene>
    <name evidence="1" type="ORF">DESUT3_01780</name>
</gene>
<dbReference type="SUPFAM" id="SSF69279">
    <property type="entry name" value="Phage tail proteins"/>
    <property type="match status" value="2"/>
</dbReference>
<accession>A0ABN6DV31</accession>
<reference evidence="1 2" key="2">
    <citation type="journal article" date="2021" name="Int. J. Syst. Evol. Microbiol.">
        <title>Isolation and Polyphasic Characterization of Desulfuromonas versatilis sp. Nov., an Electrogenic Bacteria Capable of Versatile Metabolism Isolated from a Graphene Oxide-Reducing Enrichment Culture.</title>
        <authorList>
            <person name="Xie L."/>
            <person name="Yoshida N."/>
            <person name="Ishii S."/>
            <person name="Meng L."/>
        </authorList>
    </citation>
    <scope>NUCLEOTIDE SEQUENCE [LARGE SCALE GENOMIC DNA]</scope>
    <source>
        <strain evidence="1 2">NIT-T3</strain>
    </source>
</reference>
<dbReference type="EMBL" id="AP024355">
    <property type="protein sequence ID" value="BCR03109.1"/>
    <property type="molecule type" value="Genomic_DNA"/>
</dbReference>
<dbReference type="NCBIfam" id="TIGR01646">
    <property type="entry name" value="vgr_GE"/>
    <property type="match status" value="1"/>
</dbReference>
<dbReference type="Gene3D" id="2.40.50.230">
    <property type="entry name" value="Gp5 N-terminal domain"/>
    <property type="match status" value="1"/>
</dbReference>
<dbReference type="InterPro" id="IPR037026">
    <property type="entry name" value="Vgr_OB-fold_dom_sf"/>
</dbReference>
<evidence type="ECO:0008006" key="3">
    <source>
        <dbReference type="Google" id="ProtNLM"/>
    </source>
</evidence>
<protein>
    <recommendedName>
        <fullName evidence="3">Rhs element Vgr protein</fullName>
    </recommendedName>
</protein>
<dbReference type="Proteomes" id="UP001319827">
    <property type="component" value="Chromosome"/>
</dbReference>
<evidence type="ECO:0000313" key="2">
    <source>
        <dbReference type="Proteomes" id="UP001319827"/>
    </source>
</evidence>
<proteinExistence type="predicted"/>
<dbReference type="Pfam" id="PF05954">
    <property type="entry name" value="Phage_GPD"/>
    <property type="match status" value="1"/>
</dbReference>
<reference evidence="1 2" key="1">
    <citation type="journal article" date="2016" name="C (Basel)">
        <title>Selective Growth of and Electricity Production by Marine Exoelectrogenic Bacteria in Self-Aggregated Hydrogel of Microbially Reduced Graphene Oxide.</title>
        <authorList>
            <person name="Yoshida N."/>
            <person name="Goto Y."/>
            <person name="Miyata Y."/>
        </authorList>
    </citation>
    <scope>NUCLEOTIDE SEQUENCE [LARGE SCALE GENOMIC DNA]</scope>
    <source>
        <strain evidence="1 2">NIT-T3</strain>
    </source>
</reference>
<dbReference type="InterPro" id="IPR006533">
    <property type="entry name" value="T6SS_Vgr_RhsGE"/>
</dbReference>
<dbReference type="NCBIfam" id="TIGR03361">
    <property type="entry name" value="VI_Rhs_Vgr"/>
    <property type="match status" value="1"/>
</dbReference>
<evidence type="ECO:0000313" key="1">
    <source>
        <dbReference type="EMBL" id="BCR03109.1"/>
    </source>
</evidence>
<sequence length="892" mass="96587">MELAASRARLSFCLGDIALPVLSLDGEETLSEPFHFRIETLCPEGHPISGMPGQPGQVGLTGRDGAQRKLAGVVTGAEELGRHGDGRRRVLVCFESRLALLRLQSDTRLVLSRSTPEIVRDTLLQHGFSPNQLRFHLTRTCRVRPSTLQAAETDLAFVLRLLAREGIFFWSDQEQGREVVHFADHNSHCPALERPPVRYRPGGGLAAGQPQTAFDRLRVVQQMVPANCLMHNTCELQPGVALEALRAVGAAQSSGPLARVDFAGGFRSAEDAERHAQQRAERARVDSWRLAAGGEVAGLSAGGTLTLDASRLAGDYSGDYLVVSLRHSASQYAGQGVAGEDRPYRCEAQLIRRETPFRPTLPPRPELPLTFSARIEAAGEYAQLDEQGRYRIKLLADREDKPHSEASLPIRRLAPCGGPPGELPVGFHAPLHDGAEVLLSCLNGDPDRPMLVGTLPNPDTPSPVTSANPQQNILRSASGNELCLDDKRQAEAITLQTWGGQNILRMDAEAVGHRLRLATEQGAMQWQANKTMDIRSGGTLTERSGNDRIQTVENRHRTETRSGEIHHQAATDAGLSAAKNLQMRAGRNLEFTAGKHLRLDVEQGQQVTVKRGDASFTVRDGQVHIQAAREIRIEGRGGGDIHFGQSGGGFVIAADGAVKLFGKQVSLKGSGGVSLNGTVNYRVGSPQAMPATSAEKTLVPRVIGELTDGGEPCIFDLNWSRNPVGVGHAVNAEFSVKNFSSGEAATVTVFDISHEEQFEVVDTLTLVLNDGMGRHALVWQRQEEQVQEDLLREEQNGPVGVLSYAFQVEVAGRRSGFSDALNLTTSVTLAPEYVDGNPLEGGEQILLEDAAGGRYVAKVVEGKAHFEGVVIGPWRWNIVGEPFAFAGKKTHE</sequence>
<dbReference type="SUPFAM" id="SSF69349">
    <property type="entry name" value="Phage fibre proteins"/>
    <property type="match status" value="1"/>
</dbReference>
<dbReference type="SUPFAM" id="SSF69255">
    <property type="entry name" value="gp5 N-terminal domain-like"/>
    <property type="match status" value="1"/>
</dbReference>